<sequence length="257" mass="27280">MHLFLFHALLLLFAGFCAAFIDSSVGGGGLISLPALIVLGLPPTLALGTNKLAGTLSSITSFSNYARTGNIHFRLVRWLMPLGFVGSLLGAAAIHQISPHFLRPLVIILLIAVTLYTLFKPQAGSIHSYIDGKKFAFLGACLASLIIGAYDGFFGPGTGSFLILSFVLLGFQYVPASGNAKSVNLASNAGALAFFSYAHTVVYSWGLLLGIGMIAGALTGSQIAIRYGVKYIRPVFILMTCSMIVQQLWSILSHPHS</sequence>
<protein>
    <recommendedName>
        <fullName evidence="8">Probable membrane transporter protein</fullName>
    </recommendedName>
</protein>
<evidence type="ECO:0000256" key="2">
    <source>
        <dbReference type="ARBA" id="ARBA00009142"/>
    </source>
</evidence>
<keyword evidence="5 8" id="KW-0812">Transmembrane</keyword>
<proteinExistence type="inferred from homology"/>
<feature type="transmembrane region" description="Helical" evidence="8">
    <location>
        <begin position="159"/>
        <end position="176"/>
    </location>
</feature>
<evidence type="ECO:0000256" key="8">
    <source>
        <dbReference type="RuleBase" id="RU363041"/>
    </source>
</evidence>
<dbReference type="EMBL" id="FRAF01000001">
    <property type="protein sequence ID" value="SHJ55063.1"/>
    <property type="molecule type" value="Genomic_DNA"/>
</dbReference>
<dbReference type="AlphaFoldDB" id="A0A1M6K838"/>
<keyword evidence="3" id="KW-0813">Transport</keyword>
<keyword evidence="7 8" id="KW-0472">Membrane</keyword>
<dbReference type="GO" id="GO:0005886">
    <property type="term" value="C:plasma membrane"/>
    <property type="evidence" value="ECO:0007669"/>
    <property type="project" value="UniProtKB-SubCell"/>
</dbReference>
<dbReference type="Proteomes" id="UP000184016">
    <property type="component" value="Unassembled WGS sequence"/>
</dbReference>
<comment type="similarity">
    <text evidence="2 8">Belongs to the 4-toluene sulfonate uptake permease (TSUP) (TC 2.A.102) family.</text>
</comment>
<dbReference type="Pfam" id="PF01925">
    <property type="entry name" value="TauE"/>
    <property type="match status" value="1"/>
</dbReference>
<reference evidence="10" key="1">
    <citation type="submission" date="2016-11" db="EMBL/GenBank/DDBJ databases">
        <authorList>
            <person name="Varghese N."/>
            <person name="Submissions S."/>
        </authorList>
    </citation>
    <scope>NUCLEOTIDE SEQUENCE [LARGE SCALE GENOMIC DNA]</scope>
    <source>
        <strain evidence="10">USBA-503</strain>
    </source>
</reference>
<dbReference type="PANTHER" id="PTHR30269:SF0">
    <property type="entry name" value="MEMBRANE TRANSPORTER PROTEIN YFCA-RELATED"/>
    <property type="match status" value="1"/>
</dbReference>
<dbReference type="InterPro" id="IPR002781">
    <property type="entry name" value="TM_pro_TauE-like"/>
</dbReference>
<evidence type="ECO:0000256" key="5">
    <source>
        <dbReference type="ARBA" id="ARBA00022692"/>
    </source>
</evidence>
<keyword evidence="6 8" id="KW-1133">Transmembrane helix</keyword>
<name>A0A1M6K838_9BACL</name>
<evidence type="ECO:0000313" key="10">
    <source>
        <dbReference type="Proteomes" id="UP000184016"/>
    </source>
</evidence>
<keyword evidence="10" id="KW-1185">Reference proteome</keyword>
<dbReference type="STRING" id="1830138.SAMN05443507_101172"/>
<evidence type="ECO:0000256" key="4">
    <source>
        <dbReference type="ARBA" id="ARBA00022475"/>
    </source>
</evidence>
<dbReference type="InterPro" id="IPR052017">
    <property type="entry name" value="TSUP"/>
</dbReference>
<organism evidence="9 10">
    <name type="scientific">Alicyclobacillus tolerans</name>
    <dbReference type="NCBI Taxonomy" id="90970"/>
    <lineage>
        <taxon>Bacteria</taxon>
        <taxon>Bacillati</taxon>
        <taxon>Bacillota</taxon>
        <taxon>Bacilli</taxon>
        <taxon>Bacillales</taxon>
        <taxon>Alicyclobacillaceae</taxon>
        <taxon>Alicyclobacillus</taxon>
    </lineage>
</organism>
<feature type="transmembrane region" description="Helical" evidence="8">
    <location>
        <begin position="205"/>
        <end position="225"/>
    </location>
</feature>
<feature type="transmembrane region" description="Helical" evidence="8">
    <location>
        <begin position="232"/>
        <end position="252"/>
    </location>
</feature>
<comment type="subcellular location">
    <subcellularLocation>
        <location evidence="1 8">Cell membrane</location>
        <topology evidence="1 8">Multi-pass membrane protein</topology>
    </subcellularLocation>
</comment>
<evidence type="ECO:0000256" key="7">
    <source>
        <dbReference type="ARBA" id="ARBA00023136"/>
    </source>
</evidence>
<accession>A0A1M6K838</accession>
<evidence type="ECO:0000313" key="9">
    <source>
        <dbReference type="EMBL" id="SHJ55063.1"/>
    </source>
</evidence>
<feature type="transmembrane region" description="Helical" evidence="8">
    <location>
        <begin position="135"/>
        <end position="153"/>
    </location>
</feature>
<feature type="transmembrane region" description="Helical" evidence="8">
    <location>
        <begin position="101"/>
        <end position="119"/>
    </location>
</feature>
<feature type="transmembrane region" description="Helical" evidence="8">
    <location>
        <begin position="29"/>
        <end position="48"/>
    </location>
</feature>
<gene>
    <name evidence="9" type="ORF">SAMN05443507_101172</name>
</gene>
<dbReference type="PANTHER" id="PTHR30269">
    <property type="entry name" value="TRANSMEMBRANE PROTEIN YFCA"/>
    <property type="match status" value="1"/>
</dbReference>
<evidence type="ECO:0000256" key="1">
    <source>
        <dbReference type="ARBA" id="ARBA00004651"/>
    </source>
</evidence>
<keyword evidence="4 8" id="KW-1003">Cell membrane</keyword>
<evidence type="ECO:0000256" key="6">
    <source>
        <dbReference type="ARBA" id="ARBA00022989"/>
    </source>
</evidence>
<feature type="transmembrane region" description="Helical" evidence="8">
    <location>
        <begin position="75"/>
        <end position="95"/>
    </location>
</feature>
<evidence type="ECO:0000256" key="3">
    <source>
        <dbReference type="ARBA" id="ARBA00022448"/>
    </source>
</evidence>